<dbReference type="Pfam" id="PF13584">
    <property type="entry name" value="BatD"/>
    <property type="match status" value="2"/>
</dbReference>
<proteinExistence type="predicted"/>
<gene>
    <name evidence="2" type="ORF">CLV62_14627</name>
</gene>
<dbReference type="InterPro" id="IPR025738">
    <property type="entry name" value="BatD"/>
</dbReference>
<evidence type="ECO:0000313" key="3">
    <source>
        <dbReference type="Proteomes" id="UP000247973"/>
    </source>
</evidence>
<feature type="chain" id="PRO_5016129166" evidence="1">
    <location>
        <begin position="21"/>
        <end position="317"/>
    </location>
</feature>
<protein>
    <submittedName>
        <fullName evidence="2">Oxygen tolerance protein BatD</fullName>
    </submittedName>
</protein>
<evidence type="ECO:0000313" key="2">
    <source>
        <dbReference type="EMBL" id="PXV58476.1"/>
    </source>
</evidence>
<reference evidence="2 3" key="1">
    <citation type="submission" date="2018-03" db="EMBL/GenBank/DDBJ databases">
        <title>Genomic Encyclopedia of Archaeal and Bacterial Type Strains, Phase II (KMG-II): from individual species to whole genera.</title>
        <authorList>
            <person name="Goeker M."/>
        </authorList>
    </citation>
    <scope>NUCLEOTIDE SEQUENCE [LARGE SCALE GENOMIC DNA]</scope>
    <source>
        <strain evidence="2 3">DSM 100214</strain>
    </source>
</reference>
<accession>A0A2V3PPR3</accession>
<dbReference type="PANTHER" id="PTHR40940">
    <property type="entry name" value="PROTEIN BATD-RELATED"/>
    <property type="match status" value="1"/>
</dbReference>
<keyword evidence="3" id="KW-1185">Reference proteome</keyword>
<dbReference type="OrthoDB" id="2079210at2"/>
<dbReference type="AlphaFoldDB" id="A0A2V3PPR3"/>
<dbReference type="PANTHER" id="PTHR40940:SF2">
    <property type="entry name" value="BATD"/>
    <property type="match status" value="1"/>
</dbReference>
<keyword evidence="1" id="KW-0732">Signal</keyword>
<evidence type="ECO:0000256" key="1">
    <source>
        <dbReference type="SAM" id="SignalP"/>
    </source>
</evidence>
<sequence>MKEYCCILILLLIGITNVHAQDVSFILNAPTSVVKGAQFQLQYILRGGSGADIDIPEDIKGFDVLYGPSVSEVYSSSNINNKVTSESNVTYTYLVMAREEGIFNLPAASIKVGSSNYKSNIKQIKVLPPDKNLQPGQPITLTTSSSTAEDIDSNDAFVSVIISKTRVKEQEAITVIFRFYTALEIRSIDNIQVSECEGFVPEDFQLPANRQMSLEHYNGRNYYTLDVKKTLLFPQRSGMLTIPSCKMEIVFSVPSGEKVTTFFGPQDVMIEAKKTLTTSPVTIDVIIDSDADEKTVKNNLEIQGFDKTYRDSIFKIN</sequence>
<dbReference type="Proteomes" id="UP000247973">
    <property type="component" value="Unassembled WGS sequence"/>
</dbReference>
<comment type="caution">
    <text evidence="2">The sequence shown here is derived from an EMBL/GenBank/DDBJ whole genome shotgun (WGS) entry which is preliminary data.</text>
</comment>
<name>A0A2V3PPR3_9BACT</name>
<organism evidence="2 3">
    <name type="scientific">Dysgonomonas alginatilytica</name>
    <dbReference type="NCBI Taxonomy" id="1605892"/>
    <lineage>
        <taxon>Bacteria</taxon>
        <taxon>Pseudomonadati</taxon>
        <taxon>Bacteroidota</taxon>
        <taxon>Bacteroidia</taxon>
        <taxon>Bacteroidales</taxon>
        <taxon>Dysgonomonadaceae</taxon>
        <taxon>Dysgonomonas</taxon>
    </lineage>
</organism>
<dbReference type="EMBL" id="QICL01000046">
    <property type="protein sequence ID" value="PXV58476.1"/>
    <property type="molecule type" value="Genomic_DNA"/>
</dbReference>
<dbReference type="RefSeq" id="WP_110312612.1">
    <property type="nucleotide sequence ID" value="NZ_QICL01000046.1"/>
</dbReference>
<feature type="signal peptide" evidence="1">
    <location>
        <begin position="1"/>
        <end position="20"/>
    </location>
</feature>